<sequence length="200" mass="22588">MYTSTISDQTVRGTLARYDGAGLLAGIPSLSDNIEGYFFYILRITGSLINGQKTILARILSVTFKNTTKFGEDDYNNPLFSSALTRDRTLILTWDIETYSSQKTGEVPDAKYDENRVFMICMTVHWKDNPELLKQICLIDVEAAPEPGWITIVCGSQTDLLKAFALCWKLLAPDIHIGFNDSQYDWRFIVEKANKLGVLK</sequence>
<dbReference type="InterPro" id="IPR012337">
    <property type="entry name" value="RNaseH-like_sf"/>
</dbReference>
<name>U9SYZ8_RHIID</name>
<dbReference type="InterPro" id="IPR006133">
    <property type="entry name" value="DNA-dir_DNA_pol_B_exonuc"/>
</dbReference>
<organism evidence="2">
    <name type="scientific">Rhizophagus irregularis (strain DAOM 181602 / DAOM 197198 / MUCL 43194)</name>
    <name type="common">Arbuscular mycorrhizal fungus</name>
    <name type="synonym">Glomus intraradices</name>
    <dbReference type="NCBI Taxonomy" id="747089"/>
    <lineage>
        <taxon>Eukaryota</taxon>
        <taxon>Fungi</taxon>
        <taxon>Fungi incertae sedis</taxon>
        <taxon>Mucoromycota</taxon>
        <taxon>Glomeromycotina</taxon>
        <taxon>Glomeromycetes</taxon>
        <taxon>Glomerales</taxon>
        <taxon>Glomeraceae</taxon>
        <taxon>Rhizophagus</taxon>
    </lineage>
</organism>
<dbReference type="InterPro" id="IPR036397">
    <property type="entry name" value="RNaseH_sf"/>
</dbReference>
<proteinExistence type="predicted"/>
<dbReference type="Gene3D" id="3.30.420.10">
    <property type="entry name" value="Ribonuclease H-like superfamily/Ribonuclease H"/>
    <property type="match status" value="1"/>
</dbReference>
<dbReference type="Pfam" id="PF03104">
    <property type="entry name" value="DNA_pol_B_exo1"/>
    <property type="match status" value="1"/>
</dbReference>
<dbReference type="AlphaFoldDB" id="U9SYZ8"/>
<accession>U9SYZ8</accession>
<dbReference type="EMBL" id="KI297278">
    <property type="protein sequence ID" value="ESA00342.1"/>
    <property type="molecule type" value="Genomic_DNA"/>
</dbReference>
<reference evidence="2" key="1">
    <citation type="submission" date="2013-07" db="EMBL/GenBank/DDBJ databases">
        <title>The genome of an arbuscular mycorrhizal fungus provides insights into the evolution of the oldest plant symbiosis.</title>
        <authorList>
            <consortium name="DOE Joint Genome Institute"/>
            <person name="Tisserant E."/>
            <person name="Malbreil M."/>
            <person name="Kuo A."/>
            <person name="Kohler A."/>
            <person name="Symeonidi A."/>
            <person name="Balestrini R."/>
            <person name="Charron P."/>
            <person name="Duensing N."/>
            <person name="Frei-dit-Frey N."/>
            <person name="Gianinazzi-Pearson V."/>
            <person name="Gilbert B."/>
            <person name="Handa Y."/>
            <person name="Hijri M."/>
            <person name="Kaul R."/>
            <person name="Kawaguchi M."/>
            <person name="Krajinski F."/>
            <person name="Lammers P."/>
            <person name="Lapierre D."/>
            <person name="Masclaux F.G."/>
            <person name="Murat C."/>
            <person name="Morin E."/>
            <person name="Ndikumana S."/>
            <person name="Pagni M."/>
            <person name="Petitpierre D."/>
            <person name="Requena N."/>
            <person name="Rosikiewicz P."/>
            <person name="Riley R."/>
            <person name="Saito K."/>
            <person name="San Clemente H."/>
            <person name="Shapiro H."/>
            <person name="van Tuinen D."/>
            <person name="Becard G."/>
            <person name="Bonfante P."/>
            <person name="Paszkowski U."/>
            <person name="Shachar-Hill Y."/>
            <person name="Young J.P."/>
            <person name="Sanders I.R."/>
            <person name="Henrissat B."/>
            <person name="Rensing S.A."/>
            <person name="Grigoriev I.V."/>
            <person name="Corradi N."/>
            <person name="Roux C."/>
            <person name="Martin F."/>
        </authorList>
    </citation>
    <scope>NUCLEOTIDE SEQUENCE</scope>
    <source>
        <strain evidence="2">DAOM 197198</strain>
    </source>
</reference>
<evidence type="ECO:0000259" key="1">
    <source>
        <dbReference type="Pfam" id="PF03104"/>
    </source>
</evidence>
<dbReference type="HOGENOM" id="CLU_1366899_0_0_1"/>
<protein>
    <recommendedName>
        <fullName evidence="1">DNA-directed DNA polymerase family B exonuclease domain-containing protein</fullName>
    </recommendedName>
</protein>
<dbReference type="SUPFAM" id="SSF53098">
    <property type="entry name" value="Ribonuclease H-like"/>
    <property type="match status" value="1"/>
</dbReference>
<dbReference type="GO" id="GO:0003676">
    <property type="term" value="F:nucleic acid binding"/>
    <property type="evidence" value="ECO:0007669"/>
    <property type="project" value="InterPro"/>
</dbReference>
<feature type="domain" description="DNA-directed DNA polymerase family B exonuclease" evidence="1">
    <location>
        <begin position="87"/>
        <end position="199"/>
    </location>
</feature>
<gene>
    <name evidence="2" type="ORF">GLOINDRAFT_8593</name>
</gene>
<evidence type="ECO:0000313" key="2">
    <source>
        <dbReference type="EMBL" id="ESA00342.1"/>
    </source>
</evidence>